<dbReference type="Proteomes" id="UP000274131">
    <property type="component" value="Unassembled WGS sequence"/>
</dbReference>
<sequence>MEDDGGTAPPVSPVQNSALWSEKFKNSPIEVLKSELSLIEPYTLNDLNKSVVSEPLDLALKGFVDLLVSDVDRFSRKRLQLLCISLFSHNDLYILSLRKVSEMTQDLSDDKQYWNVFHYLRYLPIPNKKLPRPFYNERSKLFSRQADFVKPGLKNKRIRRFYQNAWLGLTKHRLPPKLLKQLVPFLSEKALSVMREGYLFGDFLFRVFELGDIYAILSLEAIYVLMVQHNFDYPDFYQCVYRLVVPSVCYLSCRKKFFDLLDLFLSSTHLPTYIVAAFLKRLCRLALLAPLACQEPLLALIRNLTTRHEGVRVLLHRDEPETVESDPYDEYEDDMRKCGAVDSSLWEMKTLQRHWYLDVAKRANFVDKGVQRVESFVRWRSDDEYFSSIMSKKFGSDFAKNDGRLDFSKKQSQWSDEDEDTEEQEVGKDKKRENGKSVNEPKNYNVPINFNEPSGDFLQGTFQFPLQDFWRF</sequence>
<feature type="domain" description="CCAAT-binding factor" evidence="3">
    <location>
        <begin position="215"/>
        <end position="362"/>
    </location>
</feature>
<evidence type="ECO:0000256" key="1">
    <source>
        <dbReference type="ARBA" id="ARBA00007797"/>
    </source>
</evidence>
<evidence type="ECO:0000313" key="6">
    <source>
        <dbReference type="WBParaSite" id="EVEC_0000621701-mRNA-1"/>
    </source>
</evidence>
<protein>
    <submittedName>
        <fullName evidence="6">CBF domain-containing protein</fullName>
    </submittedName>
</protein>
<feature type="compositionally biased region" description="Acidic residues" evidence="2">
    <location>
        <begin position="415"/>
        <end position="424"/>
    </location>
</feature>
<dbReference type="PANTHER" id="PTHR12455:SF0">
    <property type="entry name" value="NUCLEOLAR COMPLEX PROTEIN 4 HOMOLOG"/>
    <property type="match status" value="1"/>
</dbReference>
<name>A0A0N4V7F2_ENTVE</name>
<feature type="compositionally biased region" description="Basic and acidic residues" evidence="2">
    <location>
        <begin position="425"/>
        <end position="435"/>
    </location>
</feature>
<feature type="region of interest" description="Disordered" evidence="2">
    <location>
        <begin position="409"/>
        <end position="446"/>
    </location>
</feature>
<dbReference type="InterPro" id="IPR027193">
    <property type="entry name" value="Noc4"/>
</dbReference>
<evidence type="ECO:0000313" key="4">
    <source>
        <dbReference type="EMBL" id="VDD91077.1"/>
    </source>
</evidence>
<dbReference type="GO" id="GO:0032040">
    <property type="term" value="C:small-subunit processome"/>
    <property type="evidence" value="ECO:0007669"/>
    <property type="project" value="TreeGrafter"/>
</dbReference>
<reference evidence="6" key="1">
    <citation type="submission" date="2017-02" db="UniProtKB">
        <authorList>
            <consortium name="WormBaseParasite"/>
        </authorList>
    </citation>
    <scope>IDENTIFICATION</scope>
</reference>
<dbReference type="Pfam" id="PF03914">
    <property type="entry name" value="CBF"/>
    <property type="match status" value="1"/>
</dbReference>
<organism evidence="6">
    <name type="scientific">Enterobius vermicularis</name>
    <name type="common">Human pinworm</name>
    <dbReference type="NCBI Taxonomy" id="51028"/>
    <lineage>
        <taxon>Eukaryota</taxon>
        <taxon>Metazoa</taxon>
        <taxon>Ecdysozoa</taxon>
        <taxon>Nematoda</taxon>
        <taxon>Chromadorea</taxon>
        <taxon>Rhabditida</taxon>
        <taxon>Spirurina</taxon>
        <taxon>Oxyuridomorpha</taxon>
        <taxon>Oxyuroidea</taxon>
        <taxon>Oxyuridae</taxon>
        <taxon>Enterobius</taxon>
    </lineage>
</organism>
<evidence type="ECO:0000256" key="2">
    <source>
        <dbReference type="SAM" id="MobiDB-lite"/>
    </source>
</evidence>
<accession>A0A0N4V7F2</accession>
<dbReference type="PANTHER" id="PTHR12455">
    <property type="entry name" value="NUCLEOLAR COMPLEX PROTEIN 4"/>
    <property type="match status" value="1"/>
</dbReference>
<dbReference type="EMBL" id="UXUI01008285">
    <property type="protein sequence ID" value="VDD91077.1"/>
    <property type="molecule type" value="Genomic_DNA"/>
</dbReference>
<gene>
    <name evidence="4" type="ORF">EVEC_LOCUS5828</name>
</gene>
<dbReference type="GO" id="GO:0042254">
    <property type="term" value="P:ribosome biogenesis"/>
    <property type="evidence" value="ECO:0007669"/>
    <property type="project" value="InterPro"/>
</dbReference>
<dbReference type="GO" id="GO:0030692">
    <property type="term" value="C:Noc4p-Nop14p complex"/>
    <property type="evidence" value="ECO:0007669"/>
    <property type="project" value="TreeGrafter"/>
</dbReference>
<dbReference type="OrthoDB" id="275876at2759"/>
<feature type="compositionally biased region" description="Polar residues" evidence="2">
    <location>
        <begin position="436"/>
        <end position="446"/>
    </location>
</feature>
<evidence type="ECO:0000313" key="5">
    <source>
        <dbReference type="Proteomes" id="UP000274131"/>
    </source>
</evidence>
<reference evidence="4 5" key="2">
    <citation type="submission" date="2018-10" db="EMBL/GenBank/DDBJ databases">
        <authorList>
            <consortium name="Pathogen Informatics"/>
        </authorList>
    </citation>
    <scope>NUCLEOTIDE SEQUENCE [LARGE SCALE GENOMIC DNA]</scope>
</reference>
<dbReference type="WBParaSite" id="EVEC_0000621701-mRNA-1">
    <property type="protein sequence ID" value="EVEC_0000621701-mRNA-1"/>
    <property type="gene ID" value="EVEC_0000621701"/>
</dbReference>
<evidence type="ECO:0000259" key="3">
    <source>
        <dbReference type="Pfam" id="PF03914"/>
    </source>
</evidence>
<dbReference type="STRING" id="51028.A0A0N4V7F2"/>
<keyword evidence="5" id="KW-1185">Reference proteome</keyword>
<comment type="similarity">
    <text evidence="1">Belongs to the CBF/MAK21 family.</text>
</comment>
<dbReference type="InterPro" id="IPR005612">
    <property type="entry name" value="CCAAT-binding_factor"/>
</dbReference>
<dbReference type="AlphaFoldDB" id="A0A0N4V7F2"/>
<proteinExistence type="inferred from homology"/>